<evidence type="ECO:0000313" key="1">
    <source>
        <dbReference type="EMBL" id="KDM91802.1"/>
    </source>
</evidence>
<dbReference type="InterPro" id="IPR025346">
    <property type="entry name" value="DUF4250"/>
</dbReference>
<evidence type="ECO:0008006" key="3">
    <source>
        <dbReference type="Google" id="ProtNLM"/>
    </source>
</evidence>
<dbReference type="Pfam" id="PF14056">
    <property type="entry name" value="DUF4250"/>
    <property type="match status" value="1"/>
</dbReference>
<keyword evidence="2" id="KW-1185">Reference proteome</keyword>
<proteinExistence type="predicted"/>
<sequence length="62" mass="7378">MEIRNLLNMDANIVLGIVNERLRLECDTIEELSTRYELDQNALREKMESLGYRYDPISNQFK</sequence>
<protein>
    <recommendedName>
        <fullName evidence="3">DUF4250 domain-containing protein</fullName>
    </recommendedName>
</protein>
<name>A0A066RVT0_9GAMM</name>
<dbReference type="AlphaFoldDB" id="A0A066RVT0"/>
<evidence type="ECO:0000313" key="2">
    <source>
        <dbReference type="Proteomes" id="UP000027192"/>
    </source>
</evidence>
<dbReference type="EMBL" id="JMIB01000018">
    <property type="protein sequence ID" value="KDM91802.1"/>
    <property type="molecule type" value="Genomic_DNA"/>
</dbReference>
<reference evidence="1 2" key="1">
    <citation type="submission" date="2014-04" db="EMBL/GenBank/DDBJ databases">
        <title>Draft genome sequence of Photobacterium halotolerans S2753: a solonamide, ngercheumicin and holomycin producer.</title>
        <authorList>
            <person name="Machado H.R."/>
            <person name="Gram L."/>
        </authorList>
    </citation>
    <scope>NUCLEOTIDE SEQUENCE [LARGE SCALE GENOMIC DNA]</scope>
    <source>
        <strain evidence="1 2">S2753</strain>
    </source>
</reference>
<organism evidence="1 2">
    <name type="scientific">Photobacterium galatheae</name>
    <dbReference type="NCBI Taxonomy" id="1654360"/>
    <lineage>
        <taxon>Bacteria</taxon>
        <taxon>Pseudomonadati</taxon>
        <taxon>Pseudomonadota</taxon>
        <taxon>Gammaproteobacteria</taxon>
        <taxon>Vibrionales</taxon>
        <taxon>Vibrionaceae</taxon>
        <taxon>Photobacterium</taxon>
    </lineage>
</organism>
<dbReference type="RefSeq" id="WP_036751722.1">
    <property type="nucleotide sequence ID" value="NZ_JAGSGC010000001.1"/>
</dbReference>
<gene>
    <name evidence="1" type="ORF">EA58_09850</name>
</gene>
<accession>A0A066RVT0</accession>
<comment type="caution">
    <text evidence="1">The sequence shown here is derived from an EMBL/GenBank/DDBJ whole genome shotgun (WGS) entry which is preliminary data.</text>
</comment>
<dbReference type="Proteomes" id="UP000027192">
    <property type="component" value="Unassembled WGS sequence"/>
</dbReference>
<dbReference type="OrthoDB" id="6197979at2"/>